<evidence type="ECO:0000313" key="3">
    <source>
        <dbReference type="Proteomes" id="UP001210211"/>
    </source>
</evidence>
<dbReference type="AlphaFoldDB" id="A0AAD5ZVN8"/>
<feature type="domain" description="DM2" evidence="1">
    <location>
        <begin position="53"/>
        <end position="129"/>
    </location>
</feature>
<dbReference type="Gene3D" id="1.10.245.10">
    <property type="entry name" value="SWIB/MDM2 domain"/>
    <property type="match status" value="1"/>
</dbReference>
<dbReference type="InterPro" id="IPR036885">
    <property type="entry name" value="SWIB_MDM2_dom_sf"/>
</dbReference>
<keyword evidence="3" id="KW-1185">Reference proteome</keyword>
<evidence type="ECO:0000313" key="2">
    <source>
        <dbReference type="EMBL" id="KAJ3704797.1"/>
    </source>
</evidence>
<accession>A0AAD5ZVN8</accession>
<dbReference type="InterPro" id="IPR019835">
    <property type="entry name" value="SWIB_domain"/>
</dbReference>
<dbReference type="SMART" id="SM00151">
    <property type="entry name" value="SWIB"/>
    <property type="match status" value="1"/>
</dbReference>
<dbReference type="Pfam" id="PF02201">
    <property type="entry name" value="SWIB"/>
    <property type="match status" value="1"/>
</dbReference>
<dbReference type="PROSITE" id="PS51925">
    <property type="entry name" value="SWIB_MDM2"/>
    <property type="match status" value="1"/>
</dbReference>
<name>A0AAD5ZVN8_9POAL</name>
<evidence type="ECO:0000259" key="1">
    <source>
        <dbReference type="PROSITE" id="PS51925"/>
    </source>
</evidence>
<dbReference type="Proteomes" id="UP001210211">
    <property type="component" value="Unassembled WGS sequence"/>
</dbReference>
<protein>
    <recommendedName>
        <fullName evidence="1">DM2 domain-containing protein</fullName>
    </recommendedName>
</protein>
<reference evidence="2 3" key="1">
    <citation type="journal article" date="2022" name="Cell">
        <title>Repeat-based holocentromeres influence genome architecture and karyotype evolution.</title>
        <authorList>
            <person name="Hofstatter P.G."/>
            <person name="Thangavel G."/>
            <person name="Lux T."/>
            <person name="Neumann P."/>
            <person name="Vondrak T."/>
            <person name="Novak P."/>
            <person name="Zhang M."/>
            <person name="Costa L."/>
            <person name="Castellani M."/>
            <person name="Scott A."/>
            <person name="Toegelov H."/>
            <person name="Fuchs J."/>
            <person name="Mata-Sucre Y."/>
            <person name="Dias Y."/>
            <person name="Vanzela A.L.L."/>
            <person name="Huettel B."/>
            <person name="Almeida C.C.S."/>
            <person name="Simkova H."/>
            <person name="Souza G."/>
            <person name="Pedrosa-Harand A."/>
            <person name="Macas J."/>
            <person name="Mayer K.F.X."/>
            <person name="Houben A."/>
            <person name="Marques A."/>
        </authorList>
    </citation>
    <scope>NUCLEOTIDE SEQUENCE [LARGE SCALE GENOMIC DNA]</scope>
    <source>
        <strain evidence="2">RhyTen1mFocal</strain>
    </source>
</reference>
<organism evidence="2 3">
    <name type="scientific">Rhynchospora tenuis</name>
    <dbReference type="NCBI Taxonomy" id="198213"/>
    <lineage>
        <taxon>Eukaryota</taxon>
        <taxon>Viridiplantae</taxon>
        <taxon>Streptophyta</taxon>
        <taxon>Embryophyta</taxon>
        <taxon>Tracheophyta</taxon>
        <taxon>Spermatophyta</taxon>
        <taxon>Magnoliopsida</taxon>
        <taxon>Liliopsida</taxon>
        <taxon>Poales</taxon>
        <taxon>Cyperaceae</taxon>
        <taxon>Cyperoideae</taxon>
        <taxon>Rhynchosporeae</taxon>
        <taxon>Rhynchospora</taxon>
    </lineage>
</organism>
<comment type="caution">
    <text evidence="2">The sequence shown here is derived from an EMBL/GenBank/DDBJ whole genome shotgun (WGS) entry which is preliminary data.</text>
</comment>
<dbReference type="PANTHER" id="PTHR13844">
    <property type="entry name" value="SWI/SNF-RELATED MATRIX-ASSOCIATED ACTIN-DEPENDENT REGULATOR OF CHROMATIN SUBFAMILY D"/>
    <property type="match status" value="1"/>
</dbReference>
<dbReference type="SUPFAM" id="SSF47592">
    <property type="entry name" value="SWIB/MDM2 domain"/>
    <property type="match status" value="1"/>
</dbReference>
<proteinExistence type="predicted"/>
<dbReference type="InterPro" id="IPR003121">
    <property type="entry name" value="SWIB_MDM2_domain"/>
</dbReference>
<dbReference type="EMBL" id="JAMRDG010000001">
    <property type="protein sequence ID" value="KAJ3704797.1"/>
    <property type="molecule type" value="Genomic_DNA"/>
</dbReference>
<gene>
    <name evidence="2" type="ORF">LUZ61_008502</name>
</gene>
<sequence>MAALIRICLSSAFFRNPPSSFTRLSLPALPTRRDWLSLSVRANNDTRRVPGQAQLIKMKTKPELRAIIGVPEITSEEAAQRIRDYIIQNNLKNRNDSVAICDEKLKKLFGKECVDMFDIPELLIPHLEK</sequence>
<dbReference type="CDD" id="cd10567">
    <property type="entry name" value="SWIB-MDM2_like"/>
    <property type="match status" value="1"/>
</dbReference>